<keyword evidence="15" id="KW-1185">Reference proteome</keyword>
<keyword evidence="8 12" id="KW-0808">Transferase</keyword>
<reference evidence="14 15" key="1">
    <citation type="submission" date="2018-11" db="EMBL/GenBank/DDBJ databases">
        <title>Genomic Encyclopedia of Type Strains, Phase IV (KMG-IV): sequencing the most valuable type-strain genomes for metagenomic binning, comparative biology and taxonomic classification.</title>
        <authorList>
            <person name="Goeker M."/>
        </authorList>
    </citation>
    <scope>NUCLEOTIDE SEQUENCE [LARGE SCALE GENOMIC DNA]</scope>
    <source>
        <strain evidence="14 15">DSM 100275</strain>
    </source>
</reference>
<evidence type="ECO:0000259" key="13">
    <source>
        <dbReference type="Pfam" id="PF04452"/>
    </source>
</evidence>
<keyword evidence="5 12" id="KW-0963">Cytoplasm</keyword>
<evidence type="ECO:0000256" key="8">
    <source>
        <dbReference type="ARBA" id="ARBA00022679"/>
    </source>
</evidence>
<comment type="function">
    <text evidence="10 12">Specifically methylates the N3 position of the uracil ring of uridine 1498 (m3U1498) in 16S rRNA. Acts on the fully assembled 30S ribosomal subunit.</text>
</comment>
<dbReference type="NCBIfam" id="TIGR00046">
    <property type="entry name" value="RsmE family RNA methyltransferase"/>
    <property type="match status" value="1"/>
</dbReference>
<evidence type="ECO:0000256" key="3">
    <source>
        <dbReference type="ARBA" id="ARBA00012328"/>
    </source>
</evidence>
<evidence type="ECO:0000313" key="15">
    <source>
        <dbReference type="Proteomes" id="UP000276634"/>
    </source>
</evidence>
<evidence type="ECO:0000313" key="14">
    <source>
        <dbReference type="EMBL" id="ROR34169.1"/>
    </source>
</evidence>
<dbReference type="AlphaFoldDB" id="A0A3N1Y5T3"/>
<dbReference type="RefSeq" id="WP_123399121.1">
    <property type="nucleotide sequence ID" value="NZ_RJVI01000001.1"/>
</dbReference>
<dbReference type="PANTHER" id="PTHR30027:SF3">
    <property type="entry name" value="16S RRNA (URACIL(1498)-N(3))-METHYLTRANSFERASE"/>
    <property type="match status" value="1"/>
</dbReference>
<evidence type="ECO:0000256" key="2">
    <source>
        <dbReference type="ARBA" id="ARBA00005528"/>
    </source>
</evidence>
<name>A0A3N1Y5T3_9GAMM</name>
<dbReference type="SUPFAM" id="SSF88697">
    <property type="entry name" value="PUA domain-like"/>
    <property type="match status" value="1"/>
</dbReference>
<dbReference type="GO" id="GO:0070042">
    <property type="term" value="F:rRNA (uridine-N3-)-methyltransferase activity"/>
    <property type="evidence" value="ECO:0007669"/>
    <property type="project" value="TreeGrafter"/>
</dbReference>
<comment type="subcellular location">
    <subcellularLocation>
        <location evidence="1 12">Cytoplasm</location>
    </subcellularLocation>
</comment>
<dbReference type="InterPro" id="IPR006700">
    <property type="entry name" value="RsmE"/>
</dbReference>
<keyword evidence="7 12" id="KW-0489">Methyltransferase</keyword>
<keyword evidence="9 12" id="KW-0949">S-adenosyl-L-methionine</keyword>
<sequence>MRIPRIHCRDPLPEKGPVRLEPAAARRLRRVLRLADGAPLVLFDGGGAEHRARLARDAAGADIAVVEAVTQPRRESSLRLRIAQGVAKGERMDWIVQKAVELGVTTVQPLVTERTVVRLDGARARRRLEHWRAVAVAACEQCGRTRLPAVEPPRTFRDWIASADAPLRLLLDPEAEEGLPRHPSSPAAVDLLVGPEGGLAPGERTAALAAGFRPVRLGPRVLRTETAAVVALALVQHRYGDLR</sequence>
<dbReference type="SUPFAM" id="SSF75217">
    <property type="entry name" value="alpha/beta knot"/>
    <property type="match status" value="1"/>
</dbReference>
<dbReference type="Proteomes" id="UP000276634">
    <property type="component" value="Unassembled WGS sequence"/>
</dbReference>
<evidence type="ECO:0000256" key="11">
    <source>
        <dbReference type="ARBA" id="ARBA00047944"/>
    </source>
</evidence>
<comment type="caution">
    <text evidence="14">The sequence shown here is derived from an EMBL/GenBank/DDBJ whole genome shotgun (WGS) entry which is preliminary data.</text>
</comment>
<evidence type="ECO:0000256" key="6">
    <source>
        <dbReference type="ARBA" id="ARBA00022552"/>
    </source>
</evidence>
<proteinExistence type="inferred from homology"/>
<feature type="domain" description="Ribosomal RNA small subunit methyltransferase E methyltransferase" evidence="13">
    <location>
        <begin position="75"/>
        <end position="236"/>
    </location>
</feature>
<evidence type="ECO:0000256" key="7">
    <source>
        <dbReference type="ARBA" id="ARBA00022603"/>
    </source>
</evidence>
<evidence type="ECO:0000256" key="4">
    <source>
        <dbReference type="ARBA" id="ARBA00013673"/>
    </source>
</evidence>
<dbReference type="EMBL" id="RJVI01000001">
    <property type="protein sequence ID" value="ROR34169.1"/>
    <property type="molecule type" value="Genomic_DNA"/>
</dbReference>
<dbReference type="NCBIfam" id="NF008692">
    <property type="entry name" value="PRK11713.1-5"/>
    <property type="match status" value="1"/>
</dbReference>
<comment type="catalytic activity">
    <reaction evidence="11 12">
        <text>uridine(1498) in 16S rRNA + S-adenosyl-L-methionine = N(3)-methyluridine(1498) in 16S rRNA + S-adenosyl-L-homocysteine + H(+)</text>
        <dbReference type="Rhea" id="RHEA:42920"/>
        <dbReference type="Rhea" id="RHEA-COMP:10283"/>
        <dbReference type="Rhea" id="RHEA-COMP:10284"/>
        <dbReference type="ChEBI" id="CHEBI:15378"/>
        <dbReference type="ChEBI" id="CHEBI:57856"/>
        <dbReference type="ChEBI" id="CHEBI:59789"/>
        <dbReference type="ChEBI" id="CHEBI:65315"/>
        <dbReference type="ChEBI" id="CHEBI:74502"/>
        <dbReference type="EC" id="2.1.1.193"/>
    </reaction>
</comment>
<gene>
    <name evidence="14" type="ORF">EDC57_0064</name>
</gene>
<organism evidence="14 15">
    <name type="scientific">Inmirania thermothiophila</name>
    <dbReference type="NCBI Taxonomy" id="1750597"/>
    <lineage>
        <taxon>Bacteria</taxon>
        <taxon>Pseudomonadati</taxon>
        <taxon>Pseudomonadota</taxon>
        <taxon>Gammaproteobacteria</taxon>
        <taxon>Chromatiales</taxon>
        <taxon>Ectothiorhodospiraceae</taxon>
        <taxon>Inmirania</taxon>
    </lineage>
</organism>
<keyword evidence="6 12" id="KW-0698">rRNA processing</keyword>
<dbReference type="InterPro" id="IPR029026">
    <property type="entry name" value="tRNA_m1G_MTases_N"/>
</dbReference>
<evidence type="ECO:0000256" key="9">
    <source>
        <dbReference type="ARBA" id="ARBA00022691"/>
    </source>
</evidence>
<dbReference type="Gene3D" id="2.40.240.20">
    <property type="entry name" value="Hypothetical PUA domain-like, domain 1"/>
    <property type="match status" value="1"/>
</dbReference>
<evidence type="ECO:0000256" key="1">
    <source>
        <dbReference type="ARBA" id="ARBA00004496"/>
    </source>
</evidence>
<dbReference type="GO" id="GO:0005737">
    <property type="term" value="C:cytoplasm"/>
    <property type="evidence" value="ECO:0007669"/>
    <property type="project" value="UniProtKB-SubCell"/>
</dbReference>
<dbReference type="InterPro" id="IPR015947">
    <property type="entry name" value="PUA-like_sf"/>
</dbReference>
<dbReference type="EC" id="2.1.1.193" evidence="3 12"/>
<accession>A0A3N1Y5T3</accession>
<dbReference type="GO" id="GO:0070475">
    <property type="term" value="P:rRNA base methylation"/>
    <property type="evidence" value="ECO:0007669"/>
    <property type="project" value="TreeGrafter"/>
</dbReference>
<evidence type="ECO:0000256" key="10">
    <source>
        <dbReference type="ARBA" id="ARBA00025699"/>
    </source>
</evidence>
<dbReference type="OrthoDB" id="9815641at2"/>
<dbReference type="InterPro" id="IPR046886">
    <property type="entry name" value="RsmE_MTase_dom"/>
</dbReference>
<dbReference type="PIRSF" id="PIRSF015601">
    <property type="entry name" value="MTase_slr0722"/>
    <property type="match status" value="1"/>
</dbReference>
<dbReference type="Gene3D" id="3.40.1280.10">
    <property type="match status" value="1"/>
</dbReference>
<dbReference type="CDD" id="cd18084">
    <property type="entry name" value="RsmE-like"/>
    <property type="match status" value="1"/>
</dbReference>
<dbReference type="InterPro" id="IPR029028">
    <property type="entry name" value="Alpha/beta_knot_MTases"/>
</dbReference>
<protein>
    <recommendedName>
        <fullName evidence="4 12">Ribosomal RNA small subunit methyltransferase E</fullName>
        <ecNumber evidence="3 12">2.1.1.193</ecNumber>
    </recommendedName>
</protein>
<evidence type="ECO:0000256" key="12">
    <source>
        <dbReference type="PIRNR" id="PIRNR015601"/>
    </source>
</evidence>
<comment type="similarity">
    <text evidence="2 12">Belongs to the RNA methyltransferase RsmE family.</text>
</comment>
<evidence type="ECO:0000256" key="5">
    <source>
        <dbReference type="ARBA" id="ARBA00022490"/>
    </source>
</evidence>
<dbReference type="PANTHER" id="PTHR30027">
    <property type="entry name" value="RIBOSOMAL RNA SMALL SUBUNIT METHYLTRANSFERASE E"/>
    <property type="match status" value="1"/>
</dbReference>
<dbReference type="Pfam" id="PF04452">
    <property type="entry name" value="Methyltrans_RNA"/>
    <property type="match status" value="1"/>
</dbReference>